<reference evidence="2 3" key="1">
    <citation type="submission" date="2019-05" db="EMBL/GenBank/DDBJ databases">
        <title>Another draft genome of Portunus trituberculatus and its Hox gene families provides insights of decapod evolution.</title>
        <authorList>
            <person name="Jeong J.-H."/>
            <person name="Song I."/>
            <person name="Kim S."/>
            <person name="Choi T."/>
            <person name="Kim D."/>
            <person name="Ryu S."/>
            <person name="Kim W."/>
        </authorList>
    </citation>
    <scope>NUCLEOTIDE SEQUENCE [LARGE SCALE GENOMIC DNA]</scope>
    <source>
        <tissue evidence="2">Muscle</tissue>
    </source>
</reference>
<gene>
    <name evidence="2" type="ORF">E2C01_030205</name>
</gene>
<dbReference type="EMBL" id="VSRR010003593">
    <property type="protein sequence ID" value="MPC36736.1"/>
    <property type="molecule type" value="Genomic_DNA"/>
</dbReference>
<evidence type="ECO:0000313" key="3">
    <source>
        <dbReference type="Proteomes" id="UP000324222"/>
    </source>
</evidence>
<dbReference type="Proteomes" id="UP000324222">
    <property type="component" value="Unassembled WGS sequence"/>
</dbReference>
<comment type="caution">
    <text evidence="2">The sequence shown here is derived from an EMBL/GenBank/DDBJ whole genome shotgun (WGS) entry which is preliminary data.</text>
</comment>
<evidence type="ECO:0000256" key="1">
    <source>
        <dbReference type="SAM" id="MobiDB-lite"/>
    </source>
</evidence>
<name>A0A5B7EU98_PORTR</name>
<feature type="region of interest" description="Disordered" evidence="1">
    <location>
        <begin position="1"/>
        <end position="41"/>
    </location>
</feature>
<keyword evidence="3" id="KW-1185">Reference proteome</keyword>
<accession>A0A5B7EU98</accession>
<proteinExistence type="predicted"/>
<sequence length="71" mass="8029">MRKQSAQWPAVESPKRRNRQLRTAGRRGQAVSTPSSCETRRETFSEITTIFDGEFTALSELIQTTTGPEQD</sequence>
<evidence type="ECO:0000313" key="2">
    <source>
        <dbReference type="EMBL" id="MPC36736.1"/>
    </source>
</evidence>
<dbReference type="AlphaFoldDB" id="A0A5B7EU98"/>
<protein>
    <submittedName>
        <fullName evidence="2">Uncharacterized protein</fullName>
    </submittedName>
</protein>
<organism evidence="2 3">
    <name type="scientific">Portunus trituberculatus</name>
    <name type="common">Swimming crab</name>
    <name type="synonym">Neptunus trituberculatus</name>
    <dbReference type="NCBI Taxonomy" id="210409"/>
    <lineage>
        <taxon>Eukaryota</taxon>
        <taxon>Metazoa</taxon>
        <taxon>Ecdysozoa</taxon>
        <taxon>Arthropoda</taxon>
        <taxon>Crustacea</taxon>
        <taxon>Multicrustacea</taxon>
        <taxon>Malacostraca</taxon>
        <taxon>Eumalacostraca</taxon>
        <taxon>Eucarida</taxon>
        <taxon>Decapoda</taxon>
        <taxon>Pleocyemata</taxon>
        <taxon>Brachyura</taxon>
        <taxon>Eubrachyura</taxon>
        <taxon>Portunoidea</taxon>
        <taxon>Portunidae</taxon>
        <taxon>Portuninae</taxon>
        <taxon>Portunus</taxon>
    </lineage>
</organism>